<dbReference type="GO" id="GO:0046872">
    <property type="term" value="F:metal ion binding"/>
    <property type="evidence" value="ECO:0007669"/>
    <property type="project" value="UniProtKB-KW"/>
</dbReference>
<keyword evidence="1 6" id="KW-0479">Metal-binding</keyword>
<dbReference type="GO" id="GO:0031683">
    <property type="term" value="F:G-protein beta/gamma-subunit complex binding"/>
    <property type="evidence" value="ECO:0007669"/>
    <property type="project" value="InterPro"/>
</dbReference>
<keyword evidence="2 5" id="KW-0547">Nucleotide-binding</keyword>
<feature type="binding site" evidence="6">
    <location>
        <position position="20"/>
    </location>
    <ligand>
        <name>Mg(2+)</name>
        <dbReference type="ChEBI" id="CHEBI:18420"/>
    </ligand>
</feature>
<dbReference type="Pfam" id="PF00503">
    <property type="entry name" value="G-alpha"/>
    <property type="match status" value="1"/>
</dbReference>
<evidence type="ECO:0000313" key="7">
    <source>
        <dbReference type="EMBL" id="KAJ7192811.1"/>
    </source>
</evidence>
<reference evidence="7" key="1">
    <citation type="submission" date="2023-03" db="EMBL/GenBank/DDBJ databases">
        <title>Massive genome expansion in bonnet fungi (Mycena s.s.) driven by repeated elements and novel gene families across ecological guilds.</title>
        <authorList>
            <consortium name="Lawrence Berkeley National Laboratory"/>
            <person name="Harder C.B."/>
            <person name="Miyauchi S."/>
            <person name="Viragh M."/>
            <person name="Kuo A."/>
            <person name="Thoen E."/>
            <person name="Andreopoulos B."/>
            <person name="Lu D."/>
            <person name="Skrede I."/>
            <person name="Drula E."/>
            <person name="Henrissat B."/>
            <person name="Morin E."/>
            <person name="Kohler A."/>
            <person name="Barry K."/>
            <person name="LaButti K."/>
            <person name="Morin E."/>
            <person name="Salamov A."/>
            <person name="Lipzen A."/>
            <person name="Mereny Z."/>
            <person name="Hegedus B."/>
            <person name="Baldrian P."/>
            <person name="Stursova M."/>
            <person name="Weitz H."/>
            <person name="Taylor A."/>
            <person name="Grigoriev I.V."/>
            <person name="Nagy L.G."/>
            <person name="Martin F."/>
            <person name="Kauserud H."/>
        </authorList>
    </citation>
    <scope>NUCLEOTIDE SEQUENCE</scope>
    <source>
        <strain evidence="7">9144</strain>
    </source>
</reference>
<keyword evidence="3 6" id="KW-0460">Magnesium</keyword>
<evidence type="ECO:0000256" key="1">
    <source>
        <dbReference type="ARBA" id="ARBA00022723"/>
    </source>
</evidence>
<gene>
    <name evidence="7" type="ORF">GGX14DRAFT_593852</name>
</gene>
<evidence type="ECO:0000256" key="6">
    <source>
        <dbReference type="PIRSR" id="PIRSR601019-2"/>
    </source>
</evidence>
<sequence>MGQPSSKEARLNKARSDAISTIVKQMKIIHQRGFDEREPAECRPTIYKNVLDSARTLARVVRRVGVAALPDDVAAHAVLLRAESISGSVSTGDGIDSVDTPCSRARSRTPSGTSCACIGRVADEQSTEFCFMDSAGYFFSSIRRIAAPTYVPDKKDALRVRAQHPHVWRRRETLRAQEVDTSFREVRFRSHSVWLVLLLFLRAVRGTPLLRARPPSRRRARGAPVFFRARGGDRESARAALATGAVLVCYQALVPRLRPLATERCIRPRCSLLPSSSDASAE</sequence>
<dbReference type="GO" id="GO:0005737">
    <property type="term" value="C:cytoplasm"/>
    <property type="evidence" value="ECO:0007669"/>
    <property type="project" value="TreeGrafter"/>
</dbReference>
<protein>
    <submittedName>
        <fullName evidence="7">Uncharacterized protein</fullName>
    </submittedName>
</protein>
<dbReference type="SMART" id="SM00275">
    <property type="entry name" value="G_alpha"/>
    <property type="match status" value="1"/>
</dbReference>
<dbReference type="GO" id="GO:0005525">
    <property type="term" value="F:GTP binding"/>
    <property type="evidence" value="ECO:0007669"/>
    <property type="project" value="UniProtKB-KW"/>
</dbReference>
<organism evidence="7 8">
    <name type="scientific">Mycena pura</name>
    <dbReference type="NCBI Taxonomy" id="153505"/>
    <lineage>
        <taxon>Eukaryota</taxon>
        <taxon>Fungi</taxon>
        <taxon>Dikarya</taxon>
        <taxon>Basidiomycota</taxon>
        <taxon>Agaricomycotina</taxon>
        <taxon>Agaricomycetes</taxon>
        <taxon>Agaricomycetidae</taxon>
        <taxon>Agaricales</taxon>
        <taxon>Marasmiineae</taxon>
        <taxon>Mycenaceae</taxon>
        <taxon>Mycena</taxon>
    </lineage>
</organism>
<dbReference type="Gene3D" id="1.10.400.10">
    <property type="entry name" value="GI Alpha 1, domain 2-like"/>
    <property type="match status" value="1"/>
</dbReference>
<evidence type="ECO:0000313" key="8">
    <source>
        <dbReference type="Proteomes" id="UP001219525"/>
    </source>
</evidence>
<proteinExistence type="predicted"/>
<dbReference type="SUPFAM" id="SSF47895">
    <property type="entry name" value="Transducin (alpha subunit), insertion domain"/>
    <property type="match status" value="1"/>
</dbReference>
<dbReference type="EMBL" id="JARJCW010000115">
    <property type="protein sequence ID" value="KAJ7192811.1"/>
    <property type="molecule type" value="Genomic_DNA"/>
</dbReference>
<evidence type="ECO:0000256" key="2">
    <source>
        <dbReference type="ARBA" id="ARBA00022741"/>
    </source>
</evidence>
<dbReference type="InterPro" id="IPR001019">
    <property type="entry name" value="Gprotein_alpha_su"/>
</dbReference>
<evidence type="ECO:0000256" key="4">
    <source>
        <dbReference type="ARBA" id="ARBA00023134"/>
    </source>
</evidence>
<dbReference type="AlphaFoldDB" id="A0AAD6Y3M2"/>
<dbReference type="GO" id="GO:0001664">
    <property type="term" value="F:G protein-coupled receptor binding"/>
    <property type="evidence" value="ECO:0007669"/>
    <property type="project" value="TreeGrafter"/>
</dbReference>
<evidence type="ECO:0000256" key="3">
    <source>
        <dbReference type="ARBA" id="ARBA00022842"/>
    </source>
</evidence>
<comment type="caution">
    <text evidence="7">The sequence shown here is derived from an EMBL/GenBank/DDBJ whole genome shotgun (WGS) entry which is preliminary data.</text>
</comment>
<dbReference type="InterPro" id="IPR011025">
    <property type="entry name" value="GproteinA_insert"/>
</dbReference>
<name>A0AAD6Y3M2_9AGAR</name>
<dbReference type="PANTHER" id="PTHR10218:SF369">
    <property type="entry name" value="GUANINE NUCLEOTIDE-BINDING PROTEIN ALPHA-2 SUBUNIT"/>
    <property type="match status" value="1"/>
</dbReference>
<accession>A0AAD6Y3M2</accession>
<dbReference type="GO" id="GO:0005834">
    <property type="term" value="C:heterotrimeric G-protein complex"/>
    <property type="evidence" value="ECO:0007669"/>
    <property type="project" value="TreeGrafter"/>
</dbReference>
<keyword evidence="4 5" id="KW-0342">GTP-binding</keyword>
<evidence type="ECO:0000256" key="5">
    <source>
        <dbReference type="PIRSR" id="PIRSR601019-1"/>
    </source>
</evidence>
<keyword evidence="8" id="KW-1185">Reference proteome</keyword>
<dbReference type="Proteomes" id="UP001219525">
    <property type="component" value="Unassembled WGS sequence"/>
</dbReference>
<dbReference type="GO" id="GO:0003924">
    <property type="term" value="F:GTPase activity"/>
    <property type="evidence" value="ECO:0007669"/>
    <property type="project" value="InterPro"/>
</dbReference>
<dbReference type="GO" id="GO:0007189">
    <property type="term" value="P:adenylate cyclase-activating G protein-coupled receptor signaling pathway"/>
    <property type="evidence" value="ECO:0007669"/>
    <property type="project" value="TreeGrafter"/>
</dbReference>
<dbReference type="PANTHER" id="PTHR10218">
    <property type="entry name" value="GTP-BINDING PROTEIN ALPHA SUBUNIT"/>
    <property type="match status" value="1"/>
</dbReference>
<feature type="binding site" evidence="5">
    <location>
        <begin position="133"/>
        <end position="134"/>
    </location>
    <ligand>
        <name>GTP</name>
        <dbReference type="ChEBI" id="CHEBI:37565"/>
    </ligand>
</feature>